<keyword evidence="2" id="KW-1185">Reference proteome</keyword>
<protein>
    <submittedName>
        <fullName evidence="1">Uncharacterized protein</fullName>
    </submittedName>
</protein>
<evidence type="ECO:0000313" key="1">
    <source>
        <dbReference type="EMBL" id="TBX68335.1"/>
    </source>
</evidence>
<gene>
    <name evidence="1" type="ORF">EZL74_08470</name>
</gene>
<organism evidence="1 2">
    <name type="scientific">Flavobacterium silvisoli</name>
    <dbReference type="NCBI Taxonomy" id="2529433"/>
    <lineage>
        <taxon>Bacteria</taxon>
        <taxon>Pseudomonadati</taxon>
        <taxon>Bacteroidota</taxon>
        <taxon>Flavobacteriia</taxon>
        <taxon>Flavobacteriales</taxon>
        <taxon>Flavobacteriaceae</taxon>
        <taxon>Flavobacterium</taxon>
    </lineage>
</organism>
<reference evidence="1 2" key="1">
    <citation type="submission" date="2019-02" db="EMBL/GenBank/DDBJ databases">
        <title>Flavobacterium sp. RD-2-33 isolated from forest soil.</title>
        <authorList>
            <person name="Chaudhary D.K."/>
        </authorList>
    </citation>
    <scope>NUCLEOTIDE SEQUENCE [LARGE SCALE GENOMIC DNA]</scope>
    <source>
        <strain evidence="1 2">RD-2-33</strain>
    </source>
</reference>
<evidence type="ECO:0000313" key="2">
    <source>
        <dbReference type="Proteomes" id="UP000293300"/>
    </source>
</evidence>
<accession>A0A4Q9YX06</accession>
<dbReference type="RefSeq" id="WP_131476179.1">
    <property type="nucleotide sequence ID" value="NZ_SJPE01000009.1"/>
</dbReference>
<comment type="caution">
    <text evidence="1">The sequence shown here is derived from an EMBL/GenBank/DDBJ whole genome shotgun (WGS) entry which is preliminary data.</text>
</comment>
<dbReference type="OrthoDB" id="1363515at2"/>
<dbReference type="Proteomes" id="UP000293300">
    <property type="component" value="Unassembled WGS sequence"/>
</dbReference>
<dbReference type="AlphaFoldDB" id="A0A4Q9YX06"/>
<dbReference type="EMBL" id="SJPE01000009">
    <property type="protein sequence ID" value="TBX68335.1"/>
    <property type="molecule type" value="Genomic_DNA"/>
</dbReference>
<name>A0A4Q9YX06_9FLAO</name>
<proteinExistence type="predicted"/>
<sequence length="174" mass="20240">METFSVQTLNSADFLKKARICFVIESDDHSKIESYTVIGDHFSNKNNECIDSEINRIVELKSKLKDLGYPDIADFEFANAIRKNSFVLHPNETRYFKTILSLPIYNDQVENASFLSYFKFKSQKKYNFKLQYLTVSKTLKARLPKFKIDELRENNVEIFSGVVVSNEVPIVFVK</sequence>